<name>A0A6J5ZCW8_9ZZZZ</name>
<sequence length="548" mass="58259">MKKALLLFSVATLLVSGAISSPAAVKADLSQPTQGINITESWKFITAPPSLMSSVGTGVDAIMTLCTTLTDDACSKGNAINALNHLPPCISPITVNCISSVYALDAAGTKTEGTFVKYATPDYKYNYPASETNNLPQGKSQGGIWQIPGITHSGGTDLYYASTYLNGWLEKSMGAKVTNEKFFFNSMESAINPIKEIIGDFQQAIPLDSSNPSRDGSRSGGVGASINLPAAEKNSCVMIGGGICYSAQEFPKEFRFGMKVVLGNSMKGWFHGRIFQPVIDVQSNGDGQIVSFEALPVQVPTLYERVNTSELSAEFKSYLGGNRIFSEGSGYFMPGNAGQDAIEMAGFWLPLVKDKASTSRTYWNVRTLEGEQDSDISRCSNGDGKLAGIVTTNSLVYSAGPPKYNKAEGSLDYKVLSPHLTAAGDVAVGSYDLVLRSDVARCIYGFSKAPIQAVVSIVSPDGENKVATTLIREKNGWITLSANGFTFSSPTIRVVLSQEAEATPVASPTPAASPAPLIKKTTISCVKGKATKKVTALKPKCPIGFKKK</sequence>
<reference evidence="1" key="1">
    <citation type="submission" date="2020-05" db="EMBL/GenBank/DDBJ databases">
        <authorList>
            <person name="Chiriac C."/>
            <person name="Salcher M."/>
            <person name="Ghai R."/>
            <person name="Kavagutti S V."/>
        </authorList>
    </citation>
    <scope>NUCLEOTIDE SEQUENCE</scope>
</reference>
<dbReference type="AlphaFoldDB" id="A0A6J5ZCW8"/>
<dbReference type="EMBL" id="CAESAB010000036">
    <property type="protein sequence ID" value="CAB4340451.1"/>
    <property type="molecule type" value="Genomic_DNA"/>
</dbReference>
<accession>A0A6J5ZCW8</accession>
<evidence type="ECO:0000313" key="1">
    <source>
        <dbReference type="EMBL" id="CAB4340451.1"/>
    </source>
</evidence>
<gene>
    <name evidence="1" type="ORF">UFOPK3820_00915</name>
</gene>
<organism evidence="1">
    <name type="scientific">freshwater metagenome</name>
    <dbReference type="NCBI Taxonomy" id="449393"/>
    <lineage>
        <taxon>unclassified sequences</taxon>
        <taxon>metagenomes</taxon>
        <taxon>ecological metagenomes</taxon>
    </lineage>
</organism>
<protein>
    <submittedName>
        <fullName evidence="1">Unannotated protein</fullName>
    </submittedName>
</protein>
<proteinExistence type="predicted"/>